<dbReference type="AlphaFoldDB" id="A0A4U7JMJ7"/>
<dbReference type="KEGG" id="rher:EHE19_010705"/>
<evidence type="ECO:0000313" key="2">
    <source>
        <dbReference type="Proteomes" id="UP000306409"/>
    </source>
</evidence>
<dbReference type="EMBL" id="CP061336">
    <property type="protein sequence ID" value="QNU65408.1"/>
    <property type="molecule type" value="Genomic_DNA"/>
</dbReference>
<dbReference type="Proteomes" id="UP000306409">
    <property type="component" value="Chromosome"/>
</dbReference>
<evidence type="ECO:0000313" key="1">
    <source>
        <dbReference type="EMBL" id="QNU65408.1"/>
    </source>
</evidence>
<organism evidence="1 2">
    <name type="scientific">Ruminiclostridium herbifermentans</name>
    <dbReference type="NCBI Taxonomy" id="2488810"/>
    <lineage>
        <taxon>Bacteria</taxon>
        <taxon>Bacillati</taxon>
        <taxon>Bacillota</taxon>
        <taxon>Clostridia</taxon>
        <taxon>Eubacteriales</taxon>
        <taxon>Oscillospiraceae</taxon>
        <taxon>Ruminiclostridium</taxon>
    </lineage>
</organism>
<proteinExistence type="predicted"/>
<gene>
    <name evidence="1" type="ORF">EHE19_010705</name>
</gene>
<protein>
    <submittedName>
        <fullName evidence="1">Uncharacterized protein</fullName>
    </submittedName>
</protein>
<accession>A0A4U7JMJ7</accession>
<dbReference type="RefSeq" id="WP_137695940.1">
    <property type="nucleotide sequence ID" value="NZ_CP061336.1"/>
</dbReference>
<sequence length="160" mass="18734">MNMKTVRVRKEEALCKQCGKKKSFYYLSDYSYGERLVMTKDLKCYAYANLIEDKAFEELEKYIKLILECHNITLSEKQIAKCINDLFGITCDYIRNQPIDTASRDDKCLFCGSDEFGQNISETIEDIEIPSVTHTAWDKLNEDEKINVIKKELKKQNYIN</sequence>
<name>A0A4U7JMJ7_9FIRM</name>
<dbReference type="OrthoDB" id="2088149at2"/>
<reference evidence="1 2" key="1">
    <citation type="submission" date="2020-09" db="EMBL/GenBank/DDBJ databases">
        <title>Characterization and genome sequencing of Ruminiclostridium sp. nov. MA18.</title>
        <authorList>
            <person name="Rettenmaier R."/>
            <person name="Kowollik M.-L."/>
            <person name="Liebl W."/>
            <person name="Zverlov V."/>
        </authorList>
    </citation>
    <scope>NUCLEOTIDE SEQUENCE [LARGE SCALE GENOMIC DNA]</scope>
    <source>
        <strain evidence="1 2">MA18</strain>
    </source>
</reference>
<keyword evidence="2" id="KW-1185">Reference proteome</keyword>